<dbReference type="eggNOG" id="COG2197">
    <property type="taxonomic scope" value="Bacteria"/>
</dbReference>
<evidence type="ECO:0000259" key="4">
    <source>
        <dbReference type="PROSITE" id="PS50043"/>
    </source>
</evidence>
<reference evidence="5 6" key="1">
    <citation type="journal article" date="2013" name="Genome Announc.">
        <title>Genome Sequence of the Polycyclic Aromatic Hydrocarbon-Degrading Bacterium Strain Marinobacter nanhaiticus D15-8WT.</title>
        <authorList>
            <person name="Cui Z."/>
            <person name="Gao W."/>
            <person name="Li Q."/>
            <person name="Xu G."/>
            <person name="Zheng L."/>
        </authorList>
    </citation>
    <scope>NUCLEOTIDE SEQUENCE [LARGE SCALE GENOMIC DNA]</scope>
    <source>
        <strain evidence="5 6">D15-8W</strain>
    </source>
</reference>
<gene>
    <name evidence="5" type="primary">epsA</name>
    <name evidence="5" type="ORF">J057_15960</name>
</gene>
<dbReference type="PROSITE" id="PS50043">
    <property type="entry name" value="HTH_LUXR_2"/>
    <property type="match status" value="1"/>
</dbReference>
<evidence type="ECO:0000256" key="1">
    <source>
        <dbReference type="ARBA" id="ARBA00023015"/>
    </source>
</evidence>
<dbReference type="PANTHER" id="PTHR44688">
    <property type="entry name" value="DNA-BINDING TRANSCRIPTIONAL ACTIVATOR DEVR_DOSR"/>
    <property type="match status" value="1"/>
</dbReference>
<keyword evidence="6" id="KW-1185">Reference proteome</keyword>
<dbReference type="SMART" id="SM00421">
    <property type="entry name" value="HTH_LUXR"/>
    <property type="match status" value="1"/>
</dbReference>
<dbReference type="CDD" id="cd06170">
    <property type="entry name" value="LuxR_C_like"/>
    <property type="match status" value="1"/>
</dbReference>
<keyword evidence="1" id="KW-0805">Transcription regulation</keyword>
<evidence type="ECO:0000256" key="2">
    <source>
        <dbReference type="ARBA" id="ARBA00023125"/>
    </source>
</evidence>
<dbReference type="PRINTS" id="PR00038">
    <property type="entry name" value="HTHLUXR"/>
</dbReference>
<dbReference type="OrthoDB" id="6387410at2"/>
<evidence type="ECO:0000313" key="6">
    <source>
        <dbReference type="Proteomes" id="UP000013165"/>
    </source>
</evidence>
<feature type="domain" description="HTH luxR-type" evidence="4">
    <location>
        <begin position="224"/>
        <end position="289"/>
    </location>
</feature>
<dbReference type="AlphaFoldDB" id="N6WVN3"/>
<dbReference type="PATRIC" id="fig|626887.3.peg.3189"/>
<dbReference type="Gene3D" id="1.10.10.10">
    <property type="entry name" value="Winged helix-like DNA-binding domain superfamily/Winged helix DNA-binding domain"/>
    <property type="match status" value="1"/>
</dbReference>
<dbReference type="PROSITE" id="PS00622">
    <property type="entry name" value="HTH_LUXR_1"/>
    <property type="match status" value="1"/>
</dbReference>
<proteinExistence type="predicted"/>
<dbReference type="GO" id="GO:0006355">
    <property type="term" value="P:regulation of DNA-templated transcription"/>
    <property type="evidence" value="ECO:0007669"/>
    <property type="project" value="InterPro"/>
</dbReference>
<sequence>MFFVGDSLSRSSSQCPSTDLLNRRQKDEKVAHFFESPEAIFVKHSQFLGVIQEALKIQSHADLFHWLQGDLQTYLPHEIVLAAWSIPGTDALEVDVVSALPGMRTSDVVSADVMPFLKNLLTRWNDGGAQLFWLRNERGFALDLNKVDTPGSVSATFKRMRSAIVHGIKDERGQNHILYIVFSQALTPPRSVQYYFKLLLPHVDTALRQLTPLRLQPNLNSAAKPYLEFGLTQREREIMDWVRAGKTNEVIGVILDISPFTVKNHVKRIFRKLDVSNRAQAVNKIHVRSDVRPRNDSG</sequence>
<dbReference type="Pfam" id="PF00196">
    <property type="entry name" value="GerE"/>
    <property type="match status" value="1"/>
</dbReference>
<dbReference type="InterPro" id="IPR036388">
    <property type="entry name" value="WH-like_DNA-bd_sf"/>
</dbReference>
<comment type="caution">
    <text evidence="5">The sequence shown here is derived from an EMBL/GenBank/DDBJ whole genome shotgun (WGS) entry which is preliminary data.</text>
</comment>
<dbReference type="NCBIfam" id="TIGR03020">
    <property type="entry name" value="EpsA"/>
    <property type="match status" value="1"/>
</dbReference>
<dbReference type="EMBL" id="APLQ01000014">
    <property type="protein sequence ID" value="ENO12908.2"/>
    <property type="molecule type" value="Genomic_DNA"/>
</dbReference>
<evidence type="ECO:0000256" key="3">
    <source>
        <dbReference type="ARBA" id="ARBA00023163"/>
    </source>
</evidence>
<dbReference type="STRING" id="626887.J057_15960"/>
<protein>
    <submittedName>
        <fullName evidence="5">Transcriptional regulator EpsA</fullName>
    </submittedName>
</protein>
<dbReference type="GO" id="GO:0003677">
    <property type="term" value="F:DNA binding"/>
    <property type="evidence" value="ECO:0007669"/>
    <property type="project" value="UniProtKB-KW"/>
</dbReference>
<keyword evidence="2" id="KW-0238">DNA-binding</keyword>
<keyword evidence="3" id="KW-0804">Transcription</keyword>
<dbReference type="PANTHER" id="PTHR44688:SF16">
    <property type="entry name" value="DNA-BINDING TRANSCRIPTIONAL ACTIVATOR DEVR_DOSR"/>
    <property type="match status" value="1"/>
</dbReference>
<dbReference type="InterPro" id="IPR017470">
    <property type="entry name" value="Tscrpt_reg_EpsA"/>
</dbReference>
<name>N6WVN3_9GAMM</name>
<evidence type="ECO:0000313" key="5">
    <source>
        <dbReference type="EMBL" id="ENO12908.2"/>
    </source>
</evidence>
<organism evidence="5 6">
    <name type="scientific">Marinobacter nanhaiticus D15-8W</name>
    <dbReference type="NCBI Taxonomy" id="626887"/>
    <lineage>
        <taxon>Bacteria</taxon>
        <taxon>Pseudomonadati</taxon>
        <taxon>Pseudomonadota</taxon>
        <taxon>Gammaproteobacteria</taxon>
        <taxon>Pseudomonadales</taxon>
        <taxon>Marinobacteraceae</taxon>
        <taxon>Marinobacter</taxon>
    </lineage>
</organism>
<dbReference type="InterPro" id="IPR016032">
    <property type="entry name" value="Sig_transdc_resp-reg_C-effctor"/>
</dbReference>
<accession>N6WVN3</accession>
<dbReference type="SUPFAM" id="SSF46894">
    <property type="entry name" value="C-terminal effector domain of the bipartite response regulators"/>
    <property type="match status" value="1"/>
</dbReference>
<dbReference type="Proteomes" id="UP000013165">
    <property type="component" value="Unassembled WGS sequence"/>
</dbReference>
<dbReference type="InterPro" id="IPR000792">
    <property type="entry name" value="Tscrpt_reg_LuxR_C"/>
</dbReference>
<dbReference type="HOGENOM" id="CLU_072786_3_0_6"/>